<keyword evidence="5" id="KW-1185">Reference proteome</keyword>
<comment type="similarity">
    <text evidence="1">Belongs to the NAD(P)-dependent epimerase/dehydratase family.</text>
</comment>
<protein>
    <submittedName>
        <fullName evidence="4">NAD-dependent epimerase/dehydratase family protein</fullName>
    </submittedName>
</protein>
<evidence type="ECO:0000313" key="5">
    <source>
        <dbReference type="Proteomes" id="UP000272528"/>
    </source>
</evidence>
<evidence type="ECO:0000313" key="4">
    <source>
        <dbReference type="EMBL" id="AZN42779.1"/>
    </source>
</evidence>
<dbReference type="SUPFAM" id="SSF51735">
    <property type="entry name" value="NAD(P)-binding Rossmann-fold domains"/>
    <property type="match status" value="1"/>
</dbReference>
<evidence type="ECO:0000259" key="3">
    <source>
        <dbReference type="Pfam" id="PF01370"/>
    </source>
</evidence>
<name>A0A3S9AAJ3_9BACL</name>
<evidence type="ECO:0000256" key="1">
    <source>
        <dbReference type="ARBA" id="ARBA00007637"/>
    </source>
</evidence>
<organism evidence="4 5">
    <name type="scientific">Paenibacillus albus</name>
    <dbReference type="NCBI Taxonomy" id="2495582"/>
    <lineage>
        <taxon>Bacteria</taxon>
        <taxon>Bacillati</taxon>
        <taxon>Bacillota</taxon>
        <taxon>Bacilli</taxon>
        <taxon>Bacillales</taxon>
        <taxon>Paenibacillaceae</taxon>
        <taxon>Paenibacillus</taxon>
    </lineage>
</organism>
<dbReference type="EMBL" id="CP034437">
    <property type="protein sequence ID" value="AZN42779.1"/>
    <property type="molecule type" value="Genomic_DNA"/>
</dbReference>
<dbReference type="InterPro" id="IPR001509">
    <property type="entry name" value="Epimerase_deHydtase"/>
</dbReference>
<proteinExistence type="inferred from homology"/>
<dbReference type="InterPro" id="IPR036291">
    <property type="entry name" value="NAD(P)-bd_dom_sf"/>
</dbReference>
<dbReference type="Gene3D" id="3.40.50.720">
    <property type="entry name" value="NAD(P)-binding Rossmann-like Domain"/>
    <property type="match status" value="1"/>
</dbReference>
<feature type="region of interest" description="Disordered" evidence="2">
    <location>
        <begin position="1"/>
        <end position="24"/>
    </location>
</feature>
<dbReference type="AlphaFoldDB" id="A0A3S9AAJ3"/>
<dbReference type="KEGG" id="palb:EJC50_26115"/>
<sequence length="365" mass="38232">MDPQRLGLSGAGLRPDAGGARSLDEARVSRPRLLVTGAGGFCGEHACRYFSEQGWAVTGVVRRLPEAGAAEWAWLGLIDAVAACDLGSRAEVEALVERAAPDYVLHLAGANAVGTSWGDPAAVLQSNVMGTVHVLEAVRRLGGGESLIAPSSTGSNLTTAPVPASKCRVVVAGSMLRFPLVALGEGAAYRPKPPHPYSLSKTMQVLVAQSWTSLYGMDVIVAEPSNLIGPGRSGGLCALLARYAAQVERLAALGEPAPAPFRLSSRTELRDLLDVRDAIRAYELLLRGGESGRVYPVASGQMRSLGEIADAFSALAAQPLQWEVGDSDAPSPEPVSCEGLASLGWSARISLMESLRDTLEAARQQ</sequence>
<accession>A0A3S9AAJ3</accession>
<dbReference type="OrthoDB" id="9779041at2"/>
<feature type="domain" description="NAD-dependent epimerase/dehydratase" evidence="3">
    <location>
        <begin position="34"/>
        <end position="297"/>
    </location>
</feature>
<gene>
    <name evidence="4" type="ORF">EJC50_26115</name>
</gene>
<reference evidence="5" key="1">
    <citation type="submission" date="2018-12" db="EMBL/GenBank/DDBJ databases">
        <title>Genome sequence of Peanibacillus sp.</title>
        <authorList>
            <person name="Subramani G."/>
            <person name="Srinivasan S."/>
            <person name="Kim M.K."/>
        </authorList>
    </citation>
    <scope>NUCLEOTIDE SEQUENCE [LARGE SCALE GENOMIC DNA]</scope>
    <source>
        <strain evidence="5">18JY67-1</strain>
    </source>
</reference>
<evidence type="ECO:0000256" key="2">
    <source>
        <dbReference type="SAM" id="MobiDB-lite"/>
    </source>
</evidence>
<dbReference type="PANTHER" id="PTHR43000">
    <property type="entry name" value="DTDP-D-GLUCOSE 4,6-DEHYDRATASE-RELATED"/>
    <property type="match status" value="1"/>
</dbReference>
<dbReference type="Pfam" id="PF01370">
    <property type="entry name" value="Epimerase"/>
    <property type="match status" value="1"/>
</dbReference>
<dbReference type="Proteomes" id="UP000272528">
    <property type="component" value="Chromosome"/>
</dbReference>